<comment type="subcellular location">
    <subcellularLocation>
        <location evidence="16">Secreted</location>
    </subcellularLocation>
</comment>
<proteinExistence type="inferred from homology"/>
<dbReference type="Gene3D" id="1.10.420.10">
    <property type="entry name" value="Peroxidase, domain 2"/>
    <property type="match status" value="1"/>
</dbReference>
<feature type="binding site" evidence="12">
    <location>
        <position position="162"/>
    </location>
    <ligand>
        <name>substrate</name>
    </ligand>
</feature>
<evidence type="ECO:0000256" key="13">
    <source>
        <dbReference type="PIRSR" id="PIRSR600823-3"/>
    </source>
</evidence>
<dbReference type="GO" id="GO:0046872">
    <property type="term" value="F:metal ion binding"/>
    <property type="evidence" value="ECO:0007669"/>
    <property type="project" value="UniProtKB-UniRule"/>
</dbReference>
<name>A0A9N7P2M6_STRHE</name>
<comment type="cofactor">
    <cofactor evidence="13 16">
        <name>Ca(2+)</name>
        <dbReference type="ChEBI" id="CHEBI:29108"/>
    </cofactor>
    <text evidence="13 16">Binds 2 calcium ions per subunit.</text>
</comment>
<feature type="binding site" evidence="13">
    <location>
        <position position="69"/>
    </location>
    <ligand>
        <name>Ca(2+)</name>
        <dbReference type="ChEBI" id="CHEBI:29108"/>
        <label>1</label>
    </ligand>
</feature>
<dbReference type="GO" id="GO:0140825">
    <property type="term" value="F:lactoperoxidase activity"/>
    <property type="evidence" value="ECO:0007669"/>
    <property type="project" value="UniProtKB-EC"/>
</dbReference>
<feature type="binding site" evidence="13">
    <location>
        <position position="64"/>
    </location>
    <ligand>
        <name>Ca(2+)</name>
        <dbReference type="ChEBI" id="CHEBI:29108"/>
        <label>1</label>
    </ligand>
</feature>
<keyword evidence="9 15" id="KW-1015">Disulfide bond</keyword>
<evidence type="ECO:0000313" key="19">
    <source>
        <dbReference type="Proteomes" id="UP001153555"/>
    </source>
</evidence>
<sequence length="327" mass="35005">MEPKICAVIFLLLLSFRAESGRLSYDFYHQSCPQLYGIVRAGVESASVLDPTTPAALLRLMFHDCQVQGCDGSILVDPDGHTVKFSETASSKNFGIRKRELIEAMKSTVEAVCPQKVSCSDIIVLAAREAVALSGGPTIDVPLGRRDSTNPPNLTLVDTSLPSADTDVDAMLRIFAAKGMSVQESVAILGAHTLGTTHCVNLRSRLYGRRKDNKARNPAAAKPGFLNALRLQCPVGPMAAALGMVQNDITSVMFDNQYFVGSASGLGVLDIDAQMPVDTRTRPHVEKFAGDGAAFFRAFSSAFVKLSLSDVLTGDRGVIKGSCTTLY</sequence>
<keyword evidence="10" id="KW-0325">Glycoprotein</keyword>
<keyword evidence="5 13" id="KW-0479">Metal-binding</keyword>
<feature type="disulfide bond" evidence="15">
    <location>
        <begin position="119"/>
        <end position="323"/>
    </location>
</feature>
<dbReference type="InterPro" id="IPR033905">
    <property type="entry name" value="Secretory_peroxidase"/>
</dbReference>
<reference evidence="18" key="1">
    <citation type="submission" date="2019-12" db="EMBL/GenBank/DDBJ databases">
        <authorList>
            <person name="Scholes J."/>
        </authorList>
    </citation>
    <scope>NUCLEOTIDE SEQUENCE</scope>
</reference>
<evidence type="ECO:0000256" key="12">
    <source>
        <dbReference type="PIRSR" id="PIRSR600823-2"/>
    </source>
</evidence>
<feature type="binding site" evidence="13">
    <location>
        <position position="73"/>
    </location>
    <ligand>
        <name>Ca(2+)</name>
        <dbReference type="ChEBI" id="CHEBI:29108"/>
        <label>1</label>
    </ligand>
</feature>
<evidence type="ECO:0000256" key="6">
    <source>
        <dbReference type="ARBA" id="ARBA00022837"/>
    </source>
</evidence>
<evidence type="ECO:0000256" key="10">
    <source>
        <dbReference type="ARBA" id="ARBA00023180"/>
    </source>
</evidence>
<keyword evidence="7 16" id="KW-0560">Oxidoreductase</keyword>
<feature type="binding site" evidence="13">
    <location>
        <position position="255"/>
    </location>
    <ligand>
        <name>Ca(2+)</name>
        <dbReference type="ChEBI" id="CHEBI:29108"/>
        <label>2</label>
    </ligand>
</feature>
<gene>
    <name evidence="18" type="ORF">SHERM_07476</name>
</gene>
<feature type="signal peptide" evidence="16">
    <location>
        <begin position="1"/>
        <end position="20"/>
    </location>
</feature>
<dbReference type="GO" id="GO:0005576">
    <property type="term" value="C:extracellular region"/>
    <property type="evidence" value="ECO:0007669"/>
    <property type="project" value="UniProtKB-SubCell"/>
</dbReference>
<evidence type="ECO:0000256" key="9">
    <source>
        <dbReference type="ARBA" id="ARBA00023157"/>
    </source>
</evidence>
<evidence type="ECO:0000256" key="16">
    <source>
        <dbReference type="RuleBase" id="RU362060"/>
    </source>
</evidence>
<feature type="disulfide bond" evidence="15">
    <location>
        <begin position="32"/>
        <end position="113"/>
    </location>
</feature>
<evidence type="ECO:0000256" key="14">
    <source>
        <dbReference type="PIRSR" id="PIRSR600823-4"/>
    </source>
</evidence>
<dbReference type="InterPro" id="IPR000823">
    <property type="entry name" value="Peroxidase_pln"/>
</dbReference>
<keyword evidence="8 13" id="KW-0408">Iron</keyword>
<keyword evidence="16" id="KW-0732">Signal</keyword>
<dbReference type="SUPFAM" id="SSF48113">
    <property type="entry name" value="Heme-dependent peroxidases"/>
    <property type="match status" value="1"/>
</dbReference>
<evidence type="ECO:0000256" key="3">
    <source>
        <dbReference type="ARBA" id="ARBA00022559"/>
    </source>
</evidence>
<dbReference type="InterPro" id="IPR010255">
    <property type="entry name" value="Haem_peroxidase_sf"/>
</dbReference>
<feature type="site" description="Transition state stabilizer" evidence="14">
    <location>
        <position position="59"/>
    </location>
</feature>
<evidence type="ECO:0000256" key="7">
    <source>
        <dbReference type="ARBA" id="ARBA00023002"/>
    </source>
</evidence>
<keyword evidence="6 13" id="KW-0106">Calcium</keyword>
<dbReference type="Pfam" id="PF00141">
    <property type="entry name" value="peroxidase"/>
    <property type="match status" value="1"/>
</dbReference>
<evidence type="ECO:0000313" key="18">
    <source>
        <dbReference type="EMBL" id="CAA0841465.1"/>
    </source>
</evidence>
<comment type="caution">
    <text evidence="18">The sequence shown here is derived from an EMBL/GenBank/DDBJ whole genome shotgun (WGS) entry which is preliminary data.</text>
</comment>
<comment type="function">
    <text evidence="16">Removal of H(2)O(2), oxidation of toxic reductants, biosynthesis and degradation of lignin, suberization, auxin catabolism, response to environmental stresses such as wounding, pathogen attack and oxidative stress.</text>
</comment>
<feature type="disulfide bond" evidence="15">
    <location>
        <begin position="199"/>
        <end position="233"/>
    </location>
</feature>
<evidence type="ECO:0000256" key="1">
    <source>
        <dbReference type="ARBA" id="ARBA00000189"/>
    </source>
</evidence>
<protein>
    <recommendedName>
        <fullName evidence="2 16">Peroxidase</fullName>
        <ecNumber evidence="2 16">1.11.1.7</ecNumber>
    </recommendedName>
</protein>
<feature type="domain" description="Plant heme peroxidase family profile" evidence="17">
    <location>
        <begin position="22"/>
        <end position="327"/>
    </location>
</feature>
<keyword evidence="3 16" id="KW-0575">Peroxidase</keyword>
<keyword evidence="16" id="KW-0964">Secreted</keyword>
<comment type="cofactor">
    <cofactor evidence="13 16">
        <name>heme b</name>
        <dbReference type="ChEBI" id="CHEBI:60344"/>
    </cofactor>
    <text evidence="13 16">Binds 1 heme b (iron(II)-protoporphyrin IX) group per subunit.</text>
</comment>
<dbReference type="EC" id="1.11.1.7" evidence="2 16"/>
<feature type="binding site" evidence="13">
    <location>
        <position position="248"/>
    </location>
    <ligand>
        <name>Ca(2+)</name>
        <dbReference type="ChEBI" id="CHEBI:29108"/>
        <label>2</label>
    </ligand>
</feature>
<feature type="binding site" evidence="13">
    <location>
        <position position="193"/>
    </location>
    <ligand>
        <name>Ca(2+)</name>
        <dbReference type="ChEBI" id="CHEBI:29108"/>
        <label>2</label>
    </ligand>
</feature>
<feature type="chain" id="PRO_5040534080" description="Peroxidase" evidence="16">
    <location>
        <begin position="21"/>
        <end position="327"/>
    </location>
</feature>
<dbReference type="PANTHER" id="PTHR31517:SF81">
    <property type="entry name" value="PEROXIDASE"/>
    <property type="match status" value="1"/>
</dbReference>
<evidence type="ECO:0000256" key="2">
    <source>
        <dbReference type="ARBA" id="ARBA00012313"/>
    </source>
</evidence>
<evidence type="ECO:0000259" key="17">
    <source>
        <dbReference type="PROSITE" id="PS50873"/>
    </source>
</evidence>
<comment type="similarity">
    <text evidence="16">Belongs to the peroxidase family. Classical plant (class III) peroxidase subfamily.</text>
</comment>
<evidence type="ECO:0000256" key="4">
    <source>
        <dbReference type="ARBA" id="ARBA00022617"/>
    </source>
</evidence>
<feature type="binding site" description="axial binding residue" evidence="13">
    <location>
        <position position="192"/>
    </location>
    <ligand>
        <name>heme b</name>
        <dbReference type="ChEBI" id="CHEBI:60344"/>
    </ligand>
    <ligandPart>
        <name>Fe</name>
        <dbReference type="ChEBI" id="CHEBI:18248"/>
    </ligandPart>
</feature>
<dbReference type="OrthoDB" id="2113341at2759"/>
<keyword evidence="16" id="KW-0376">Hydrogen peroxide</keyword>
<evidence type="ECO:0000256" key="5">
    <source>
        <dbReference type="ARBA" id="ARBA00022723"/>
    </source>
</evidence>
<dbReference type="GO" id="GO:0042744">
    <property type="term" value="P:hydrogen peroxide catabolic process"/>
    <property type="evidence" value="ECO:0007669"/>
    <property type="project" value="UniProtKB-KW"/>
</dbReference>
<dbReference type="FunFam" id="1.10.420.10:FF:000001">
    <property type="entry name" value="Peroxidase"/>
    <property type="match status" value="1"/>
</dbReference>
<dbReference type="GO" id="GO:0020037">
    <property type="term" value="F:heme binding"/>
    <property type="evidence" value="ECO:0007669"/>
    <property type="project" value="UniProtKB-UniRule"/>
</dbReference>
<dbReference type="PRINTS" id="PR00461">
    <property type="entry name" value="PLPEROXIDASE"/>
</dbReference>
<dbReference type="PANTHER" id="PTHR31517">
    <property type="match status" value="1"/>
</dbReference>
<keyword evidence="19" id="KW-1185">Reference proteome</keyword>
<dbReference type="PRINTS" id="PR00458">
    <property type="entry name" value="PEROXIDASE"/>
</dbReference>
<feature type="binding site" evidence="13">
    <location>
        <position position="67"/>
    </location>
    <ligand>
        <name>Ca(2+)</name>
        <dbReference type="ChEBI" id="CHEBI:29108"/>
        <label>1</label>
    </ligand>
</feature>
<comment type="catalytic activity">
    <reaction evidence="1 16">
        <text>2 a phenolic donor + H2O2 = 2 a phenolic radical donor + 2 H2O</text>
        <dbReference type="Rhea" id="RHEA:56136"/>
        <dbReference type="ChEBI" id="CHEBI:15377"/>
        <dbReference type="ChEBI" id="CHEBI:16240"/>
        <dbReference type="ChEBI" id="CHEBI:139520"/>
        <dbReference type="ChEBI" id="CHEBI:139521"/>
        <dbReference type="EC" id="1.11.1.7"/>
    </reaction>
</comment>
<feature type="disulfide bond" evidence="15">
    <location>
        <begin position="65"/>
        <end position="70"/>
    </location>
</feature>
<keyword evidence="4 16" id="KW-0349">Heme</keyword>
<evidence type="ECO:0000256" key="11">
    <source>
        <dbReference type="PIRSR" id="PIRSR600823-1"/>
    </source>
</evidence>
<dbReference type="InterPro" id="IPR002016">
    <property type="entry name" value="Haem_peroxidase"/>
</dbReference>
<evidence type="ECO:0000256" key="8">
    <source>
        <dbReference type="ARBA" id="ARBA00023004"/>
    </source>
</evidence>
<evidence type="ECO:0000256" key="15">
    <source>
        <dbReference type="PIRSR" id="PIRSR600823-5"/>
    </source>
</evidence>
<dbReference type="Proteomes" id="UP001153555">
    <property type="component" value="Unassembled WGS sequence"/>
</dbReference>
<dbReference type="CDD" id="cd00693">
    <property type="entry name" value="secretory_peroxidase"/>
    <property type="match status" value="1"/>
</dbReference>
<dbReference type="GO" id="GO:0006979">
    <property type="term" value="P:response to oxidative stress"/>
    <property type="evidence" value="ECO:0007669"/>
    <property type="project" value="UniProtKB-UniRule"/>
</dbReference>
<dbReference type="PROSITE" id="PS50873">
    <property type="entry name" value="PEROXIDASE_4"/>
    <property type="match status" value="1"/>
</dbReference>
<feature type="active site" description="Proton acceptor" evidence="11">
    <location>
        <position position="63"/>
    </location>
</feature>
<dbReference type="Gene3D" id="1.10.520.10">
    <property type="match status" value="1"/>
</dbReference>
<organism evidence="18 19">
    <name type="scientific">Striga hermonthica</name>
    <name type="common">Purple witchweed</name>
    <name type="synonym">Buchnera hermonthica</name>
    <dbReference type="NCBI Taxonomy" id="68872"/>
    <lineage>
        <taxon>Eukaryota</taxon>
        <taxon>Viridiplantae</taxon>
        <taxon>Streptophyta</taxon>
        <taxon>Embryophyta</taxon>
        <taxon>Tracheophyta</taxon>
        <taxon>Spermatophyta</taxon>
        <taxon>Magnoliopsida</taxon>
        <taxon>eudicotyledons</taxon>
        <taxon>Gunneridae</taxon>
        <taxon>Pentapetalae</taxon>
        <taxon>asterids</taxon>
        <taxon>lamiids</taxon>
        <taxon>Lamiales</taxon>
        <taxon>Orobanchaceae</taxon>
        <taxon>Buchnereae</taxon>
        <taxon>Striga</taxon>
    </lineage>
</organism>
<accession>A0A9N7P2M6</accession>
<feature type="binding site" evidence="13">
    <location>
        <position position="71"/>
    </location>
    <ligand>
        <name>Ca(2+)</name>
        <dbReference type="ChEBI" id="CHEBI:29108"/>
        <label>1</label>
    </ligand>
</feature>
<dbReference type="EMBL" id="CACSLK010034108">
    <property type="protein sequence ID" value="CAA0841465.1"/>
    <property type="molecule type" value="Genomic_DNA"/>
</dbReference>
<dbReference type="AlphaFoldDB" id="A0A9N7P2M6"/>